<dbReference type="InterPro" id="IPR032710">
    <property type="entry name" value="NTF2-like_dom_sf"/>
</dbReference>
<reference evidence="3 4" key="1">
    <citation type="submission" date="2023-10" db="EMBL/GenBank/DDBJ databases">
        <title>Chromosome-scale genome assembly provides insights into flower coloration mechanisms of Canna indica.</title>
        <authorList>
            <person name="Li C."/>
        </authorList>
    </citation>
    <scope>NUCLEOTIDE SEQUENCE [LARGE SCALE GENOMIC DNA]</scope>
    <source>
        <tissue evidence="3">Flower</tissue>
    </source>
</reference>
<dbReference type="Pfam" id="PF13474">
    <property type="entry name" value="SnoaL_3"/>
    <property type="match status" value="1"/>
</dbReference>
<protein>
    <submittedName>
        <fullName evidence="3">Uncharacterized protein</fullName>
    </submittedName>
</protein>
<dbReference type="EMBL" id="CP136896">
    <property type="protein sequence ID" value="WOL13866.1"/>
    <property type="molecule type" value="Genomic_DNA"/>
</dbReference>
<dbReference type="Gene3D" id="3.10.450.50">
    <property type="match status" value="1"/>
</dbReference>
<organism evidence="3 4">
    <name type="scientific">Canna indica</name>
    <name type="common">Indian-shot</name>
    <dbReference type="NCBI Taxonomy" id="4628"/>
    <lineage>
        <taxon>Eukaryota</taxon>
        <taxon>Viridiplantae</taxon>
        <taxon>Streptophyta</taxon>
        <taxon>Embryophyta</taxon>
        <taxon>Tracheophyta</taxon>
        <taxon>Spermatophyta</taxon>
        <taxon>Magnoliopsida</taxon>
        <taxon>Liliopsida</taxon>
        <taxon>Zingiberales</taxon>
        <taxon>Cannaceae</taxon>
        <taxon>Canna</taxon>
    </lineage>
</organism>
<dbReference type="Pfam" id="PF02151">
    <property type="entry name" value="UVR"/>
    <property type="match status" value="1"/>
</dbReference>
<evidence type="ECO:0000313" key="3">
    <source>
        <dbReference type="EMBL" id="WOL13866.1"/>
    </source>
</evidence>
<evidence type="ECO:0000259" key="2">
    <source>
        <dbReference type="Pfam" id="PF13474"/>
    </source>
</evidence>
<keyword evidence="4" id="KW-1185">Reference proteome</keyword>
<evidence type="ECO:0000259" key="1">
    <source>
        <dbReference type="Pfam" id="PF02151"/>
    </source>
</evidence>
<feature type="domain" description="UVR" evidence="1">
    <location>
        <begin position="94"/>
        <end position="121"/>
    </location>
</feature>
<dbReference type="PANTHER" id="PTHR34957:SF1">
    <property type="entry name" value="NUCLEAR TRANSPORT FACTOR 2 (NTF2) FAMILY PROTEIN"/>
    <property type="match status" value="1"/>
</dbReference>
<proteinExistence type="predicted"/>
<dbReference type="PANTHER" id="PTHR34957">
    <property type="entry name" value="NUCLEAR TRANSPORT FACTOR 2 (NTF2) FAMILY PROTEIN"/>
    <property type="match status" value="1"/>
</dbReference>
<feature type="domain" description="SnoaL-like" evidence="2">
    <location>
        <begin position="129"/>
        <end position="246"/>
    </location>
</feature>
<sequence length="249" mass="27168">MASTVAGSVAAAATPFRRDAGSSYAACSSGCAPLLPAGGRLLFALPKRVDGGSHRLSVLQPQNSSSNMWRLARVVSGETEGNPSTEDNILDEQTLQQNLEDAIKDEDYALAAKIRDRLRFLIEDSKAAVVSANARFYHAFKNGDLAAMHSIWAKGEHVYVVHPGAGRISGYDMVMGSWEIVCNADYEFPLQIDLKNVEVHVRGDVGYITCMEVVKTKGSSWGKQVATNVFERINGQWFICIHHASHIDD</sequence>
<evidence type="ECO:0000313" key="4">
    <source>
        <dbReference type="Proteomes" id="UP001327560"/>
    </source>
</evidence>
<accession>A0AAQ3QIG7</accession>
<dbReference type="InterPro" id="IPR001943">
    <property type="entry name" value="UVR_dom"/>
</dbReference>
<name>A0AAQ3QIG7_9LILI</name>
<gene>
    <name evidence="3" type="ORF">Cni_G22646</name>
</gene>
<dbReference type="Proteomes" id="UP001327560">
    <property type="component" value="Chromosome 7"/>
</dbReference>
<dbReference type="InterPro" id="IPR037401">
    <property type="entry name" value="SnoaL-like"/>
</dbReference>
<dbReference type="AlphaFoldDB" id="A0AAQ3QIG7"/>
<dbReference type="SUPFAM" id="SSF54427">
    <property type="entry name" value="NTF2-like"/>
    <property type="match status" value="1"/>
</dbReference>